<dbReference type="PANTHER" id="PTHR43318:SF2">
    <property type="entry name" value="UDP-N-ACETYLGLUCOSAMINE 4,6-DEHYDRATASE (INVERTING)"/>
    <property type="match status" value="1"/>
</dbReference>
<proteinExistence type="inferred from homology"/>
<sequence length="356" mass="39049">MFFAEPLLMQQLLKDQRILITGGTGSLGKSLLMRILSNKYGKPAEITVFSRDEAKQFQLRNQLIREFQIHGSMASSCRQTDCVKFQIGDIRDYKALEKAVSGQEIVFHAAAMKQVPAAEYNPSEAIKTNLLGTENLINIATSAHSKVKKVIGISTDKACNPVNVMGMTKALQERMLIEANMREKAVFSCVRYGNVVASRGSAVPLFCQQISSGGPVTVTSNEMTRFLITLDMAVEAIMTVFEKAAPGEIWVPAIPAVKIGDLVRILISELTPHNGIPVEILETGIRPGEKIHELLVSLEEAPRTFFNNGYYIVESSFPELSNKSNRKNALTGPVSSNQHLATDAEIITILKDAAIL</sequence>
<protein>
    <submittedName>
        <fullName evidence="3">Polysaccharide biosynthesis protein</fullName>
    </submittedName>
</protein>
<comment type="caution">
    <text evidence="3">The sequence shown here is derived from an EMBL/GenBank/DDBJ whole genome shotgun (WGS) entry which is preliminary data.</text>
</comment>
<dbReference type="PANTHER" id="PTHR43318">
    <property type="entry name" value="UDP-N-ACETYLGLUCOSAMINE 4,6-DEHYDRATASE"/>
    <property type="match status" value="1"/>
</dbReference>
<dbReference type="SUPFAM" id="SSF51735">
    <property type="entry name" value="NAD(P)-binding Rossmann-fold domains"/>
    <property type="match status" value="1"/>
</dbReference>
<gene>
    <name evidence="3" type="ORF">CVV64_17630</name>
</gene>
<feature type="domain" description="Polysaccharide biosynthesis protein CapD-like" evidence="2">
    <location>
        <begin position="18"/>
        <end position="312"/>
    </location>
</feature>
<dbReference type="AlphaFoldDB" id="A0A2N1PK77"/>
<dbReference type="EMBL" id="PGXC01000036">
    <property type="protein sequence ID" value="PKK88740.1"/>
    <property type="molecule type" value="Genomic_DNA"/>
</dbReference>
<organism evidence="3 4">
    <name type="scientific">Candidatus Wallbacteria bacterium HGW-Wallbacteria-1</name>
    <dbReference type="NCBI Taxonomy" id="2013854"/>
    <lineage>
        <taxon>Bacteria</taxon>
        <taxon>Candidatus Walliibacteriota</taxon>
    </lineage>
</organism>
<dbReference type="Pfam" id="PF02719">
    <property type="entry name" value="Polysacc_synt_2"/>
    <property type="match status" value="1"/>
</dbReference>
<dbReference type="Proteomes" id="UP000233256">
    <property type="component" value="Unassembled WGS sequence"/>
</dbReference>
<evidence type="ECO:0000256" key="1">
    <source>
        <dbReference type="ARBA" id="ARBA00007430"/>
    </source>
</evidence>
<name>A0A2N1PK77_9BACT</name>
<evidence type="ECO:0000259" key="2">
    <source>
        <dbReference type="Pfam" id="PF02719"/>
    </source>
</evidence>
<dbReference type="Gene3D" id="3.40.50.720">
    <property type="entry name" value="NAD(P)-binding Rossmann-like Domain"/>
    <property type="match status" value="1"/>
</dbReference>
<dbReference type="InterPro" id="IPR003869">
    <property type="entry name" value="Polysac_CapD-like"/>
</dbReference>
<dbReference type="InterPro" id="IPR051203">
    <property type="entry name" value="Polysaccharide_Synthase-Rel"/>
</dbReference>
<accession>A0A2N1PK77</accession>
<evidence type="ECO:0000313" key="3">
    <source>
        <dbReference type="EMBL" id="PKK88740.1"/>
    </source>
</evidence>
<comment type="similarity">
    <text evidence="1">Belongs to the polysaccharide synthase family.</text>
</comment>
<reference evidence="3 4" key="1">
    <citation type="journal article" date="2017" name="ISME J.">
        <title>Potential for microbial H2 and metal transformations associated with novel bacteria and archaea in deep terrestrial subsurface sediments.</title>
        <authorList>
            <person name="Hernsdorf A.W."/>
            <person name="Amano Y."/>
            <person name="Miyakawa K."/>
            <person name="Ise K."/>
            <person name="Suzuki Y."/>
            <person name="Anantharaman K."/>
            <person name="Probst A."/>
            <person name="Burstein D."/>
            <person name="Thomas B.C."/>
            <person name="Banfield J.F."/>
        </authorList>
    </citation>
    <scope>NUCLEOTIDE SEQUENCE [LARGE SCALE GENOMIC DNA]</scope>
    <source>
        <strain evidence="3">HGW-Wallbacteria-1</strain>
    </source>
</reference>
<evidence type="ECO:0000313" key="4">
    <source>
        <dbReference type="Proteomes" id="UP000233256"/>
    </source>
</evidence>
<dbReference type="InterPro" id="IPR036291">
    <property type="entry name" value="NAD(P)-bd_dom_sf"/>
</dbReference>
<dbReference type="CDD" id="cd05237">
    <property type="entry name" value="UDP_invert_4-6DH_SDR_e"/>
    <property type="match status" value="1"/>
</dbReference>